<dbReference type="Gene3D" id="2.30.40.10">
    <property type="entry name" value="Urease, subunit C, domain 1"/>
    <property type="match status" value="1"/>
</dbReference>
<dbReference type="SUPFAM" id="SSF51338">
    <property type="entry name" value="Composite domain of metallo-dependent hydrolases"/>
    <property type="match status" value="1"/>
</dbReference>
<dbReference type="OrthoDB" id="9797498at2"/>
<gene>
    <name evidence="2" type="ORF">SAMN05444349_10551</name>
</gene>
<evidence type="ECO:0000313" key="2">
    <source>
        <dbReference type="EMBL" id="SHE70331.1"/>
    </source>
</evidence>
<dbReference type="InterPro" id="IPR032466">
    <property type="entry name" value="Metal_Hydrolase"/>
</dbReference>
<sequence length="421" mass="45954">MNQSVLINGVLIFDGINEKVIKGNVLVEEGRIQKISELPISAEGVTVIDGKGKFLMPGLIDAHWHSYMSCNTMMDLLTADDAYTQFKAGHEAGKTLLRGFTTIRDAGGPVFGLKRAIDEGILSGPRIYPSGSIISQTGGHGDFRAVYEEPRPFDCCGLTHTEEIGAAIIADGVDAVTVAARNNLRLGASQIKLMTGGGVASLYDRLEDTQYFEEEINAAVKAAEDVGTYVMVHVYVPRAISRAIHAGVKSIEHGHLIDEPTMALIAEKDVWLSMQPFTLEDNQYPTKEQQAKHEMVVHGTDSTYQLAKKYKVNLAWGTDLLFNPANTVNENKGIGKLQKWFSNFEILKMVTHDNAELLALSGSRNPYPGKLGVIEEGALADLILVEGNALENVTLLENPEKNILLIMKGGQIYKNTLLSSE</sequence>
<dbReference type="GO" id="GO:0016810">
    <property type="term" value="F:hydrolase activity, acting on carbon-nitrogen (but not peptide) bonds"/>
    <property type="evidence" value="ECO:0007669"/>
    <property type="project" value="InterPro"/>
</dbReference>
<dbReference type="Pfam" id="PF01979">
    <property type="entry name" value="Amidohydro_1"/>
    <property type="match status" value="1"/>
</dbReference>
<dbReference type="PANTHER" id="PTHR43135">
    <property type="entry name" value="ALPHA-D-RIBOSE 1-METHYLPHOSPHONATE 5-TRIPHOSPHATE DIPHOSPHATASE"/>
    <property type="match status" value="1"/>
</dbReference>
<accession>A0A1M4VMN4</accession>
<dbReference type="STRING" id="871325.SAMN05444349_10551"/>
<dbReference type="InterPro" id="IPR051781">
    <property type="entry name" value="Metallo-dep_Hydrolase"/>
</dbReference>
<dbReference type="RefSeq" id="WP_025073803.1">
    <property type="nucleotide sequence ID" value="NZ_FQVD01000005.1"/>
</dbReference>
<reference evidence="2 3" key="1">
    <citation type="submission" date="2016-11" db="EMBL/GenBank/DDBJ databases">
        <authorList>
            <person name="Jaros S."/>
            <person name="Januszkiewicz K."/>
            <person name="Wedrychowicz H."/>
        </authorList>
    </citation>
    <scope>NUCLEOTIDE SEQUENCE [LARGE SCALE GENOMIC DNA]</scope>
    <source>
        <strain evidence="2 3">DSM 26883</strain>
    </source>
</reference>
<organism evidence="2 3">
    <name type="scientific">Bacteroides faecichinchillae</name>
    <dbReference type="NCBI Taxonomy" id="871325"/>
    <lineage>
        <taxon>Bacteria</taxon>
        <taxon>Pseudomonadati</taxon>
        <taxon>Bacteroidota</taxon>
        <taxon>Bacteroidia</taxon>
        <taxon>Bacteroidales</taxon>
        <taxon>Bacteroidaceae</taxon>
        <taxon>Bacteroides</taxon>
    </lineage>
</organism>
<name>A0A1M4VMN4_9BACE</name>
<dbReference type="SUPFAM" id="SSF51556">
    <property type="entry name" value="Metallo-dependent hydrolases"/>
    <property type="match status" value="1"/>
</dbReference>
<dbReference type="InterPro" id="IPR006680">
    <property type="entry name" value="Amidohydro-rel"/>
</dbReference>
<dbReference type="InterPro" id="IPR057744">
    <property type="entry name" value="OTAase-like"/>
</dbReference>
<dbReference type="Proteomes" id="UP000184436">
    <property type="component" value="Unassembled WGS sequence"/>
</dbReference>
<dbReference type="Gene3D" id="3.20.20.140">
    <property type="entry name" value="Metal-dependent hydrolases"/>
    <property type="match status" value="1"/>
</dbReference>
<evidence type="ECO:0000313" key="3">
    <source>
        <dbReference type="Proteomes" id="UP000184436"/>
    </source>
</evidence>
<keyword evidence="3" id="KW-1185">Reference proteome</keyword>
<protein>
    <submittedName>
        <fullName evidence="2">Imidazolonepropionase</fullName>
    </submittedName>
</protein>
<dbReference type="EMBL" id="FQVD01000005">
    <property type="protein sequence ID" value="SHE70331.1"/>
    <property type="molecule type" value="Genomic_DNA"/>
</dbReference>
<dbReference type="CDD" id="cd01299">
    <property type="entry name" value="Met_dep_hydrolase_A"/>
    <property type="match status" value="1"/>
</dbReference>
<dbReference type="AlphaFoldDB" id="A0A1M4VMN4"/>
<dbReference type="PANTHER" id="PTHR43135:SF3">
    <property type="entry name" value="ALPHA-D-RIBOSE 1-METHYLPHOSPHONATE 5-TRIPHOSPHATE DIPHOSPHATASE"/>
    <property type="match status" value="1"/>
</dbReference>
<proteinExistence type="predicted"/>
<feature type="domain" description="Amidohydrolase-related" evidence="1">
    <location>
        <begin position="54"/>
        <end position="411"/>
    </location>
</feature>
<dbReference type="InterPro" id="IPR011059">
    <property type="entry name" value="Metal-dep_hydrolase_composite"/>
</dbReference>
<evidence type="ECO:0000259" key="1">
    <source>
        <dbReference type="Pfam" id="PF01979"/>
    </source>
</evidence>